<feature type="compositionally biased region" description="Low complexity" evidence="1">
    <location>
        <begin position="187"/>
        <end position="198"/>
    </location>
</feature>
<dbReference type="Pfam" id="PF08578">
    <property type="entry name" value="DUF1765"/>
    <property type="match status" value="1"/>
</dbReference>
<feature type="compositionally biased region" description="Basic and acidic residues" evidence="1">
    <location>
        <begin position="1"/>
        <end position="16"/>
    </location>
</feature>
<evidence type="ECO:0008006" key="4">
    <source>
        <dbReference type="Google" id="ProtNLM"/>
    </source>
</evidence>
<dbReference type="InterPro" id="IPR013887">
    <property type="entry name" value="UPF0592"/>
</dbReference>
<dbReference type="AlphaFoldDB" id="A0A2D3USV3"/>
<organism evidence="2 3">
    <name type="scientific">Ramularia collo-cygni</name>
    <dbReference type="NCBI Taxonomy" id="112498"/>
    <lineage>
        <taxon>Eukaryota</taxon>
        <taxon>Fungi</taxon>
        <taxon>Dikarya</taxon>
        <taxon>Ascomycota</taxon>
        <taxon>Pezizomycotina</taxon>
        <taxon>Dothideomycetes</taxon>
        <taxon>Dothideomycetidae</taxon>
        <taxon>Mycosphaerellales</taxon>
        <taxon>Mycosphaerellaceae</taxon>
        <taxon>Ramularia</taxon>
    </lineage>
</organism>
<evidence type="ECO:0000256" key="1">
    <source>
        <dbReference type="SAM" id="MobiDB-lite"/>
    </source>
</evidence>
<keyword evidence="3" id="KW-1185">Reference proteome</keyword>
<dbReference type="PANTHER" id="PTHR37988">
    <property type="entry name" value="UPF0592 MEMBRANE PROTEIN C7D4.03C"/>
    <property type="match status" value="1"/>
</dbReference>
<feature type="compositionally biased region" description="Polar residues" evidence="1">
    <location>
        <begin position="1033"/>
        <end position="1050"/>
    </location>
</feature>
<evidence type="ECO:0000313" key="3">
    <source>
        <dbReference type="Proteomes" id="UP000225277"/>
    </source>
</evidence>
<protein>
    <recommendedName>
        <fullName evidence="4">DUF1765-domain-containing protein</fullName>
    </recommendedName>
</protein>
<feature type="compositionally biased region" description="Low complexity" evidence="1">
    <location>
        <begin position="1051"/>
        <end position="1062"/>
    </location>
</feature>
<gene>
    <name evidence="2" type="ORF">RCC_01634</name>
</gene>
<feature type="compositionally biased region" description="Polar residues" evidence="1">
    <location>
        <begin position="24"/>
        <end position="33"/>
    </location>
</feature>
<dbReference type="EMBL" id="FJUY01000002">
    <property type="protein sequence ID" value="CZT15800.1"/>
    <property type="molecule type" value="Genomic_DNA"/>
</dbReference>
<feature type="region of interest" description="Disordered" evidence="1">
    <location>
        <begin position="1"/>
        <end position="43"/>
    </location>
</feature>
<name>A0A2D3USV3_9PEZI</name>
<feature type="compositionally biased region" description="Basic and acidic residues" evidence="1">
    <location>
        <begin position="116"/>
        <end position="146"/>
    </location>
</feature>
<feature type="region of interest" description="Disordered" evidence="1">
    <location>
        <begin position="1006"/>
        <end position="1065"/>
    </location>
</feature>
<dbReference type="GeneID" id="35596872"/>
<dbReference type="Proteomes" id="UP000225277">
    <property type="component" value="Unassembled WGS sequence"/>
</dbReference>
<feature type="compositionally biased region" description="Polar residues" evidence="1">
    <location>
        <begin position="165"/>
        <end position="174"/>
    </location>
</feature>
<dbReference type="OrthoDB" id="296767at2759"/>
<dbReference type="RefSeq" id="XP_023622696.1">
    <property type="nucleotide sequence ID" value="XM_023766928.1"/>
</dbReference>
<feature type="compositionally biased region" description="Low complexity" evidence="1">
    <location>
        <begin position="153"/>
        <end position="164"/>
    </location>
</feature>
<feature type="region of interest" description="Disordered" evidence="1">
    <location>
        <begin position="232"/>
        <end position="317"/>
    </location>
</feature>
<feature type="compositionally biased region" description="Basic and acidic residues" evidence="1">
    <location>
        <begin position="237"/>
        <end position="247"/>
    </location>
</feature>
<sequence length="1179" mass="130852">MAAVTREQRSGAERGRVSSPIHRNVTSSPSARNNGELPRSASYTYLGPAKEGAYERYGQPNIVEIRIPPANHVAHSSDTSDLSPPKTLEPATSGCPTPDERAGALAPPQVFNIIDQIREGNAEGQRAQRTEDNRSSLESSIRDSRTSLESNHTVSTAASTPVSTQRPSISTKSFSRPFFKRQSWHQSTSSTPSRSPSPVKAASTFSSDEAIADIESNLEQLEGGRRKSLVRRLSVRLSKDGRPKKDMSSSGDEDSGKPGTHKPAFLRRRSSRSGSAIPKVTSSESALPHVPPVPALPKLPKSFSTDRLPGLRMGNVTTDRAAPVPRMLTPDKEHRSNPLSIMRKKDELWGVFRSLDADHAKFSAKSSAFKANVVRNSLIPFLRTYATHPSNKTLRPEDLDRRANILNKWWTGLIELLHGRNNQSISGTDRPVILDGVSGIMERPEWRLSPSPFCPLSDRVKMSVAGSQSSTSLGSMSTSSDFLSESVHHNVRNIFVQNLSSQMAFVVDKMSLRQASASLVAFCGKACAYAFMFVPGMADVLVRLWDLSMDTIRRVLSESGIEKFDQMDEISDQLNNFPPALHQLGFTSLMKLVRRLRTPPPLPLGTCHIDWWGRWVDRWSGRESDLFYVFVKQFHVLTTEFLSPESTGKQQICAPGLLLVHSQILANLDDTIHREANQASHGAAASNSSTTFDELLGDVDATASTFPILQNNAVRLMAENRLIMLIRDFLSDRTSDHPIARELFAQSFNRLLQAATRGTSMFDHNACYTLLDFLEEALVILVRYEQLRDEGSLIDSAFWQIVCRRMIDSENTMTEIRLYAFLHTVWNALVPDKGRKAELCLNVLLDPEVFESRFNHWCPMVRAYFMRLICWRVGRFDGDEDGEDLDILEIMRERLQTTWSHYVFLCNQAERDHGLLPVTVPCNPAPGRRLLIVRTDNQVTHHNTFLSFDGILRAGESPTQSKEPAWKRASMAATLIDTMDMRPGSASSSFVESESDSQEKGIGGFLRKMMGGKAKPKTQGTNKRVSLEDQPIPVSTASQAITGAATTDENSSPSDTPTKPSSAQAAPFRSLSFKFSLEFQPSSKAQGPLRLFPPRLPLAAQLFVQRASTKPKPDGTTFPMQPTGESAVRARYSGRALAEWAIVVGECQSFFERRKKEGVPSEKQVETPTLGVEVFKRPG</sequence>
<feature type="region of interest" description="Disordered" evidence="1">
    <location>
        <begin position="68"/>
        <end position="204"/>
    </location>
</feature>
<reference evidence="2 3" key="1">
    <citation type="submission" date="2016-03" db="EMBL/GenBank/DDBJ databases">
        <authorList>
            <person name="Ploux O."/>
        </authorList>
    </citation>
    <scope>NUCLEOTIDE SEQUENCE [LARGE SCALE GENOMIC DNA]</scope>
    <source>
        <strain evidence="2 3">URUG2</strain>
    </source>
</reference>
<accession>A0A2D3USV3</accession>
<dbReference type="STRING" id="112498.A0A2D3USV3"/>
<proteinExistence type="predicted"/>
<dbReference type="PANTHER" id="PTHR37988:SF1">
    <property type="entry name" value="UPF0592 MEMBRANE PROTEIN C7D4.03C"/>
    <property type="match status" value="1"/>
</dbReference>
<evidence type="ECO:0000313" key="2">
    <source>
        <dbReference type="EMBL" id="CZT15800.1"/>
    </source>
</evidence>